<dbReference type="RefSeq" id="WP_200282737.1">
    <property type="nucleotide sequence ID" value="NZ_JAENII010000016.1"/>
</dbReference>
<sequence length="152" mass="17785">MTLSGNIAPAWLVEARRRFGEREEVFEYVDSPYSLWTNLRDVFKRAYEYPYTEADIRSIYEYADWSCRQPRGATAEDDLLTCVAVCFFERLPEIDAAVKDLPRWFKLSEIMAMSETLSYRLGDAGFERLLEAYPKTQRAKMSKTRPTGRRPT</sequence>
<dbReference type="EMBL" id="JAENII010000016">
    <property type="protein sequence ID" value="MBK1828735.1"/>
    <property type="molecule type" value="Genomic_DNA"/>
</dbReference>
<evidence type="ECO:0000313" key="2">
    <source>
        <dbReference type="Proteomes" id="UP000658278"/>
    </source>
</evidence>
<keyword evidence="2" id="KW-1185">Reference proteome</keyword>
<comment type="caution">
    <text evidence="1">The sequence shown here is derived from an EMBL/GenBank/DDBJ whole genome shotgun (WGS) entry which is preliminary data.</text>
</comment>
<protein>
    <submittedName>
        <fullName evidence="1">Uncharacterized protein</fullName>
    </submittedName>
</protein>
<reference evidence="1" key="1">
    <citation type="submission" date="2021-01" db="EMBL/GenBank/DDBJ databases">
        <title>Modified the classification status of verrucomicrobia.</title>
        <authorList>
            <person name="Feng X."/>
        </authorList>
    </citation>
    <scope>NUCLEOTIDE SEQUENCE</scope>
    <source>
        <strain evidence="1">KCTC 22201</strain>
    </source>
</reference>
<proteinExistence type="predicted"/>
<dbReference type="Proteomes" id="UP000658278">
    <property type="component" value="Unassembled WGS sequence"/>
</dbReference>
<accession>A0A934RI59</accession>
<dbReference type="AlphaFoldDB" id="A0A934RI59"/>
<gene>
    <name evidence="1" type="ORF">JIN81_17000</name>
</gene>
<evidence type="ECO:0000313" key="1">
    <source>
        <dbReference type="EMBL" id="MBK1828735.1"/>
    </source>
</evidence>
<name>A0A934RI59_9BACT</name>
<organism evidence="1 2">
    <name type="scientific">Haloferula rosea</name>
    <dbReference type="NCBI Taxonomy" id="490093"/>
    <lineage>
        <taxon>Bacteria</taxon>
        <taxon>Pseudomonadati</taxon>
        <taxon>Verrucomicrobiota</taxon>
        <taxon>Verrucomicrobiia</taxon>
        <taxon>Verrucomicrobiales</taxon>
        <taxon>Verrucomicrobiaceae</taxon>
        <taxon>Haloferula</taxon>
    </lineage>
</organism>